<gene>
    <name evidence="1" type="ORF">AMURIS_05719</name>
</gene>
<sequence length="96" mass="10710">MREMDSVLTIPDCDTACIGGKTVAAMIEGLQGGGYFRDRLLLFKFSCHALPQTVGIAAQPQHMVNVLLGKRKSRGRFHILCFINILNLFRFGQKQV</sequence>
<accession>A0A2K4ZR30</accession>
<dbReference type="Proteomes" id="UP000236311">
    <property type="component" value="Unassembled WGS sequence"/>
</dbReference>
<evidence type="ECO:0000313" key="2">
    <source>
        <dbReference type="Proteomes" id="UP000236311"/>
    </source>
</evidence>
<reference evidence="1 2" key="1">
    <citation type="submission" date="2018-01" db="EMBL/GenBank/DDBJ databases">
        <authorList>
            <person name="Gaut B.S."/>
            <person name="Morton B.R."/>
            <person name="Clegg M.T."/>
            <person name="Duvall M.R."/>
        </authorList>
    </citation>
    <scope>NUCLEOTIDE SEQUENCE [LARGE SCALE GENOMIC DNA]</scope>
    <source>
        <strain evidence="1">GP69</strain>
    </source>
</reference>
<organism evidence="1 2">
    <name type="scientific">Acetatifactor muris</name>
    <dbReference type="NCBI Taxonomy" id="879566"/>
    <lineage>
        <taxon>Bacteria</taxon>
        <taxon>Bacillati</taxon>
        <taxon>Bacillota</taxon>
        <taxon>Clostridia</taxon>
        <taxon>Lachnospirales</taxon>
        <taxon>Lachnospiraceae</taxon>
        <taxon>Acetatifactor</taxon>
    </lineage>
</organism>
<keyword evidence="2" id="KW-1185">Reference proteome</keyword>
<proteinExistence type="predicted"/>
<dbReference type="EMBL" id="OFSM01000113">
    <property type="protein sequence ID" value="SOY32951.1"/>
    <property type="molecule type" value="Genomic_DNA"/>
</dbReference>
<dbReference type="AlphaFoldDB" id="A0A2K4ZR30"/>
<evidence type="ECO:0000313" key="1">
    <source>
        <dbReference type="EMBL" id="SOY32951.1"/>
    </source>
</evidence>
<name>A0A2K4ZR30_9FIRM</name>
<protein>
    <submittedName>
        <fullName evidence="1">Uncharacterized protein</fullName>
    </submittedName>
</protein>